<evidence type="ECO:0000313" key="2">
    <source>
        <dbReference type="EMBL" id="PYH79798.1"/>
    </source>
</evidence>
<evidence type="ECO:0000313" key="3">
    <source>
        <dbReference type="Proteomes" id="UP000248340"/>
    </source>
</evidence>
<proteinExistence type="predicted"/>
<name>A0A319CW35_9EURO</name>
<dbReference type="Pfam" id="PF20253">
    <property type="entry name" value="DUF6604"/>
    <property type="match status" value="1"/>
</dbReference>
<dbReference type="RefSeq" id="XP_025489998.1">
    <property type="nucleotide sequence ID" value="XM_025640907.1"/>
</dbReference>
<dbReference type="Proteomes" id="UP000248340">
    <property type="component" value="Unassembled WGS sequence"/>
</dbReference>
<dbReference type="GeneID" id="37143649"/>
<accession>A0A319CW35</accession>
<dbReference type="EMBL" id="KZ821715">
    <property type="protein sequence ID" value="PYH79798.1"/>
    <property type="molecule type" value="Genomic_DNA"/>
</dbReference>
<organism evidence="2 3">
    <name type="scientific">Aspergillus uvarum CBS 121591</name>
    <dbReference type="NCBI Taxonomy" id="1448315"/>
    <lineage>
        <taxon>Eukaryota</taxon>
        <taxon>Fungi</taxon>
        <taxon>Dikarya</taxon>
        <taxon>Ascomycota</taxon>
        <taxon>Pezizomycotina</taxon>
        <taxon>Eurotiomycetes</taxon>
        <taxon>Eurotiomycetidae</taxon>
        <taxon>Eurotiales</taxon>
        <taxon>Aspergillaceae</taxon>
        <taxon>Aspergillus</taxon>
        <taxon>Aspergillus subgen. Circumdati</taxon>
    </lineage>
</organism>
<dbReference type="InterPro" id="IPR046539">
    <property type="entry name" value="DUF6604"/>
</dbReference>
<sequence>MGLTPLRLRPIHDLWWQLMGSFAARHIPGHGEFVERATKIVATRHVKEVPRLVAIKLRRSIVRRRYQQQYYEHGGGEADSNASHTHFIGVLKHVEKMLMPILPRQFQECDQRRIERGNAWPELRNFLDTTGPDTFFLYKTLFYKDGTIWVNAFPAIRAICHLDSAGQQGEVLADGCPYRGHGLNEEGCQEPPPVSRDEIPIPGMKVPAGTFQAFNVWYMLASEGRYGAQTGGFLADGMGRTRHTRRSPFSLPAGRSTCTALLYAVMVHGDEAVEALLEHGAPRTLHGSIAWSRSTVRLFREARPWAAGVELLIR</sequence>
<reference evidence="2 3" key="1">
    <citation type="submission" date="2016-12" db="EMBL/GenBank/DDBJ databases">
        <title>The genomes of Aspergillus section Nigri reveals drivers in fungal speciation.</title>
        <authorList>
            <consortium name="DOE Joint Genome Institute"/>
            <person name="Vesth T.C."/>
            <person name="Nybo J."/>
            <person name="Theobald S."/>
            <person name="Brandl J."/>
            <person name="Frisvad J.C."/>
            <person name="Nielsen K.F."/>
            <person name="Lyhne E.K."/>
            <person name="Kogle M.E."/>
            <person name="Kuo A."/>
            <person name="Riley R."/>
            <person name="Clum A."/>
            <person name="Nolan M."/>
            <person name="Lipzen A."/>
            <person name="Salamov A."/>
            <person name="Henrissat B."/>
            <person name="Wiebenga A."/>
            <person name="De Vries R.P."/>
            <person name="Grigoriev I.V."/>
            <person name="Mortensen U.H."/>
            <person name="Andersen M.R."/>
            <person name="Baker S.E."/>
        </authorList>
    </citation>
    <scope>NUCLEOTIDE SEQUENCE [LARGE SCALE GENOMIC DNA]</scope>
    <source>
        <strain evidence="2 3">CBS 121591</strain>
    </source>
</reference>
<dbReference type="OrthoDB" id="5238236at2759"/>
<dbReference type="VEuPathDB" id="FungiDB:BO82DRAFT_433811"/>
<feature type="domain" description="DUF6604" evidence="1">
    <location>
        <begin position="32"/>
        <end position="104"/>
    </location>
</feature>
<gene>
    <name evidence="2" type="ORF">BO82DRAFT_433811</name>
</gene>
<dbReference type="STRING" id="1448315.A0A319CW35"/>
<dbReference type="AlphaFoldDB" id="A0A319CW35"/>
<evidence type="ECO:0000259" key="1">
    <source>
        <dbReference type="Pfam" id="PF20253"/>
    </source>
</evidence>
<keyword evidence="3" id="KW-1185">Reference proteome</keyword>
<protein>
    <recommendedName>
        <fullName evidence="1">DUF6604 domain-containing protein</fullName>
    </recommendedName>
</protein>